<feature type="region of interest" description="Disordered" evidence="4">
    <location>
        <begin position="394"/>
        <end position="415"/>
    </location>
</feature>
<dbReference type="Pfam" id="PF03184">
    <property type="entry name" value="DDE_1"/>
    <property type="match status" value="1"/>
</dbReference>
<gene>
    <name evidence="6" type="ORF">NPX13_g7210</name>
</gene>
<keyword evidence="2" id="KW-0238">DNA-binding</keyword>
<evidence type="ECO:0000259" key="5">
    <source>
        <dbReference type="PROSITE" id="PS51253"/>
    </source>
</evidence>
<dbReference type="InterPro" id="IPR009057">
    <property type="entry name" value="Homeodomain-like_sf"/>
</dbReference>
<dbReference type="EMBL" id="JANPWZ010001380">
    <property type="protein sequence ID" value="KAJ3566248.1"/>
    <property type="molecule type" value="Genomic_DNA"/>
</dbReference>
<dbReference type="InterPro" id="IPR004875">
    <property type="entry name" value="DDE_SF_endonuclease_dom"/>
</dbReference>
<evidence type="ECO:0000313" key="6">
    <source>
        <dbReference type="EMBL" id="KAJ3566248.1"/>
    </source>
</evidence>
<dbReference type="PROSITE" id="PS51253">
    <property type="entry name" value="HTH_CENPB"/>
    <property type="match status" value="1"/>
</dbReference>
<protein>
    <recommendedName>
        <fullName evidence="5">HTH CENPB-type domain-containing protein</fullName>
    </recommendedName>
</protein>
<sequence length="531" mass="60996">MPPYSENDVLAAVAAISNGVSLRKASREYGVPRTTLQDRIMGVRPKTIAYRDRQKLSVVQEDTLARWVTTQSSLGQHPDHQELRRYALEMLKAAGEPEQLGKRWVNRFLRRYPLIRVMRKRAIDFRRINGATPDVIRSWFQKLAILAVQAIKPENRYNFNEADIMEGHGTNGLVLGSTESKAIRKTRPGSRVWTSFIGCVSATGRWLDPLVIFKGKSLQQQWFPLNLAPYAGWHFTHQEKSWTDDDTALEWLQKIFIPNTVPEGTREGQRPNEARLLVCDGHGSHVKKRFMELCCIHNIYMLYLPPHASHVLQPLDMAIFGPLKHAYRKRLDRLAQMDDSTISGKRTFLSCYREARNEALTVSNIRAGWRGSGLWPVAVSRPLMNPLVLKEKPKAVRSQSLPPESRSQQVSQVTWETPRTASQLRNELRLFNRLDADRHTKLLLFRKINKAFSERYDEIGQQKRELEMLRARLDNIQTRKRKKVEMSPNSRFATIQDIYRSQQAADDGKIITSELNASDLFSDAESCIVVA</sequence>
<comment type="subcellular location">
    <subcellularLocation>
        <location evidence="1">Nucleus</location>
    </subcellularLocation>
</comment>
<evidence type="ECO:0000256" key="1">
    <source>
        <dbReference type="ARBA" id="ARBA00004123"/>
    </source>
</evidence>
<keyword evidence="7" id="KW-1185">Reference proteome</keyword>
<dbReference type="Gene3D" id="1.10.10.60">
    <property type="entry name" value="Homeodomain-like"/>
    <property type="match status" value="1"/>
</dbReference>
<dbReference type="InterPro" id="IPR007889">
    <property type="entry name" value="HTH_Psq"/>
</dbReference>
<dbReference type="GO" id="GO:0003677">
    <property type="term" value="F:DNA binding"/>
    <property type="evidence" value="ECO:0007669"/>
    <property type="project" value="UniProtKB-KW"/>
</dbReference>
<evidence type="ECO:0000256" key="3">
    <source>
        <dbReference type="ARBA" id="ARBA00023242"/>
    </source>
</evidence>
<organism evidence="6 7">
    <name type="scientific">Xylaria arbuscula</name>
    <dbReference type="NCBI Taxonomy" id="114810"/>
    <lineage>
        <taxon>Eukaryota</taxon>
        <taxon>Fungi</taxon>
        <taxon>Dikarya</taxon>
        <taxon>Ascomycota</taxon>
        <taxon>Pezizomycotina</taxon>
        <taxon>Sordariomycetes</taxon>
        <taxon>Xylariomycetidae</taxon>
        <taxon>Xylariales</taxon>
        <taxon>Xylariaceae</taxon>
        <taxon>Xylaria</taxon>
    </lineage>
</organism>
<name>A0A9W8NB41_9PEZI</name>
<feature type="domain" description="HTH CENPB-type" evidence="5">
    <location>
        <begin position="48"/>
        <end position="118"/>
    </location>
</feature>
<feature type="compositionally biased region" description="Polar residues" evidence="4">
    <location>
        <begin position="397"/>
        <end position="415"/>
    </location>
</feature>
<dbReference type="InterPro" id="IPR006600">
    <property type="entry name" value="HTH_CenpB_DNA-bd_dom"/>
</dbReference>
<proteinExistence type="predicted"/>
<dbReference type="SMART" id="SM00674">
    <property type="entry name" value="CENPB"/>
    <property type="match status" value="1"/>
</dbReference>
<evidence type="ECO:0000256" key="4">
    <source>
        <dbReference type="SAM" id="MobiDB-lite"/>
    </source>
</evidence>
<dbReference type="Proteomes" id="UP001148614">
    <property type="component" value="Unassembled WGS sequence"/>
</dbReference>
<evidence type="ECO:0000256" key="2">
    <source>
        <dbReference type="ARBA" id="ARBA00023125"/>
    </source>
</evidence>
<dbReference type="InterPro" id="IPR050863">
    <property type="entry name" value="CenT-Element_Derived"/>
</dbReference>
<dbReference type="InterPro" id="IPR036397">
    <property type="entry name" value="RNaseH_sf"/>
</dbReference>
<accession>A0A9W8NB41</accession>
<dbReference type="Pfam" id="PF05225">
    <property type="entry name" value="HTH_psq"/>
    <property type="match status" value="1"/>
</dbReference>
<reference evidence="6" key="1">
    <citation type="submission" date="2022-07" db="EMBL/GenBank/DDBJ databases">
        <title>Genome Sequence of Xylaria arbuscula.</title>
        <authorList>
            <person name="Buettner E."/>
        </authorList>
    </citation>
    <scope>NUCLEOTIDE SEQUENCE</scope>
    <source>
        <strain evidence="6">VT107</strain>
    </source>
</reference>
<keyword evidence="3" id="KW-0539">Nucleus</keyword>
<dbReference type="Pfam" id="PF03221">
    <property type="entry name" value="HTH_Tnp_Tc5"/>
    <property type="match status" value="1"/>
</dbReference>
<dbReference type="Gene3D" id="3.30.420.10">
    <property type="entry name" value="Ribonuclease H-like superfamily/Ribonuclease H"/>
    <property type="match status" value="1"/>
</dbReference>
<dbReference type="PANTHER" id="PTHR19303">
    <property type="entry name" value="TRANSPOSON"/>
    <property type="match status" value="1"/>
</dbReference>
<dbReference type="SUPFAM" id="SSF46689">
    <property type="entry name" value="Homeodomain-like"/>
    <property type="match status" value="1"/>
</dbReference>
<dbReference type="AlphaFoldDB" id="A0A9W8NB41"/>
<comment type="caution">
    <text evidence="6">The sequence shown here is derived from an EMBL/GenBank/DDBJ whole genome shotgun (WGS) entry which is preliminary data.</text>
</comment>
<dbReference type="GO" id="GO:0005634">
    <property type="term" value="C:nucleus"/>
    <property type="evidence" value="ECO:0007669"/>
    <property type="project" value="UniProtKB-SubCell"/>
</dbReference>
<evidence type="ECO:0000313" key="7">
    <source>
        <dbReference type="Proteomes" id="UP001148614"/>
    </source>
</evidence>
<dbReference type="PANTHER" id="PTHR19303:SF74">
    <property type="entry name" value="POGO TRANSPOSABLE ELEMENT WITH KRAB DOMAIN"/>
    <property type="match status" value="1"/>
</dbReference>